<dbReference type="AlphaFoldDB" id="A0A0E9UYG5"/>
<protein>
    <submittedName>
        <fullName evidence="1">Uncharacterized protein</fullName>
    </submittedName>
</protein>
<sequence>MHLISSHVVLRTDSLKDVFGYILSTDSLINM</sequence>
<name>A0A0E9UYG5_ANGAN</name>
<organism evidence="1">
    <name type="scientific">Anguilla anguilla</name>
    <name type="common">European freshwater eel</name>
    <name type="synonym">Muraena anguilla</name>
    <dbReference type="NCBI Taxonomy" id="7936"/>
    <lineage>
        <taxon>Eukaryota</taxon>
        <taxon>Metazoa</taxon>
        <taxon>Chordata</taxon>
        <taxon>Craniata</taxon>
        <taxon>Vertebrata</taxon>
        <taxon>Euteleostomi</taxon>
        <taxon>Actinopterygii</taxon>
        <taxon>Neopterygii</taxon>
        <taxon>Teleostei</taxon>
        <taxon>Anguilliformes</taxon>
        <taxon>Anguillidae</taxon>
        <taxon>Anguilla</taxon>
    </lineage>
</organism>
<accession>A0A0E9UYG5</accession>
<reference evidence="1" key="2">
    <citation type="journal article" date="2015" name="Fish Shellfish Immunol.">
        <title>Early steps in the European eel (Anguilla anguilla)-Vibrio vulnificus interaction in the gills: Role of the RtxA13 toxin.</title>
        <authorList>
            <person name="Callol A."/>
            <person name="Pajuelo D."/>
            <person name="Ebbesson L."/>
            <person name="Teles M."/>
            <person name="MacKenzie S."/>
            <person name="Amaro C."/>
        </authorList>
    </citation>
    <scope>NUCLEOTIDE SEQUENCE</scope>
</reference>
<evidence type="ECO:0000313" key="1">
    <source>
        <dbReference type="EMBL" id="JAH70776.1"/>
    </source>
</evidence>
<proteinExistence type="predicted"/>
<dbReference type="EMBL" id="GBXM01037801">
    <property type="protein sequence ID" value="JAH70776.1"/>
    <property type="molecule type" value="Transcribed_RNA"/>
</dbReference>
<reference evidence="1" key="1">
    <citation type="submission" date="2014-11" db="EMBL/GenBank/DDBJ databases">
        <authorList>
            <person name="Amaro Gonzalez C."/>
        </authorList>
    </citation>
    <scope>NUCLEOTIDE SEQUENCE</scope>
</reference>